<dbReference type="OrthoDB" id="5422579at2759"/>
<gene>
    <name evidence="1" type="ORF">IMSHALPRED_006517</name>
</gene>
<protein>
    <recommendedName>
        <fullName evidence="3">F-box domain-containing protein</fullName>
    </recommendedName>
</protein>
<organism evidence="1 2">
    <name type="scientific">Imshaugia aleurites</name>
    <dbReference type="NCBI Taxonomy" id="172621"/>
    <lineage>
        <taxon>Eukaryota</taxon>
        <taxon>Fungi</taxon>
        <taxon>Dikarya</taxon>
        <taxon>Ascomycota</taxon>
        <taxon>Pezizomycotina</taxon>
        <taxon>Lecanoromycetes</taxon>
        <taxon>OSLEUM clade</taxon>
        <taxon>Lecanoromycetidae</taxon>
        <taxon>Lecanorales</taxon>
        <taxon>Lecanorineae</taxon>
        <taxon>Parmeliaceae</taxon>
        <taxon>Imshaugia</taxon>
    </lineage>
</organism>
<comment type="caution">
    <text evidence="1">The sequence shown here is derived from an EMBL/GenBank/DDBJ whole genome shotgun (WGS) entry which is preliminary data.</text>
</comment>
<accession>A0A8H3EPJ7</accession>
<dbReference type="AlphaFoldDB" id="A0A8H3EPJ7"/>
<dbReference type="Proteomes" id="UP000664534">
    <property type="component" value="Unassembled WGS sequence"/>
</dbReference>
<dbReference type="EMBL" id="CAJPDT010000004">
    <property type="protein sequence ID" value="CAF9907862.1"/>
    <property type="molecule type" value="Genomic_DNA"/>
</dbReference>
<reference evidence="1" key="1">
    <citation type="submission" date="2021-03" db="EMBL/GenBank/DDBJ databases">
        <authorList>
            <person name="Tagirdzhanova G."/>
        </authorList>
    </citation>
    <scope>NUCLEOTIDE SEQUENCE</scope>
</reference>
<evidence type="ECO:0000313" key="1">
    <source>
        <dbReference type="EMBL" id="CAF9907862.1"/>
    </source>
</evidence>
<proteinExistence type="predicted"/>
<sequence length="440" mass="50953">MEYLPEEITKEIIDHVAKWEDYLSRQDLRNLRLVNKSLARFATPPLFQTVPFWLGLSSLEHLTMISEHPQISQHVTKLVFSPLRLIKFKDPHSYQCAVQNRLERDTFSHNVFSLSFGKHVAAYRGYVEAQDYLSKKSQDTKIILRALRHLPQLKNVTVVFGNETIGAREIMSAFGLLNGNEVTFDSEYTLPVFIEALTESDRKLDTFNLVCEEIISFKLFSWSRRQFNNRHQPRFKYISDPPKEVTAKAFWNTFHGDNDKLRWKVRDLMGRLREFHMNRLKIDSNDVVGFHQCSNALDPIVAFSDRLEELTTCPYVSEFGVNNRLHLSTILQDSICVDNLRYLKLDHVKSPASLLVELFTKNSCSLVDVTLIDVRITNKGSWSVLLRKTRSAEFKVLNDFVLLACGEANGLVRAQNYLKRITDKDPIEECNENQEDDDSD</sequence>
<keyword evidence="2" id="KW-1185">Reference proteome</keyword>
<evidence type="ECO:0000313" key="2">
    <source>
        <dbReference type="Proteomes" id="UP000664534"/>
    </source>
</evidence>
<name>A0A8H3EPJ7_9LECA</name>
<evidence type="ECO:0008006" key="3">
    <source>
        <dbReference type="Google" id="ProtNLM"/>
    </source>
</evidence>